<keyword evidence="2" id="KW-1185">Reference proteome</keyword>
<comment type="caution">
    <text evidence="1">The sequence shown here is derived from an EMBL/GenBank/DDBJ whole genome shotgun (WGS) entry which is preliminary data.</text>
</comment>
<reference evidence="2" key="1">
    <citation type="submission" date="2018-02" db="EMBL/GenBank/DDBJ databases">
        <authorList>
            <person name="O'Hara-Hanley K."/>
            <person name="Soby S."/>
        </authorList>
    </citation>
    <scope>NUCLEOTIDE SEQUENCE [LARGE SCALE GENOMIC DNA]</scope>
    <source>
        <strain evidence="2">MWU14-2602</strain>
    </source>
</reference>
<gene>
    <name evidence="1" type="ORF">C2I19_11825</name>
</gene>
<evidence type="ECO:0000313" key="2">
    <source>
        <dbReference type="Proteomes" id="UP000237082"/>
    </source>
</evidence>
<dbReference type="Proteomes" id="UP000237082">
    <property type="component" value="Unassembled WGS sequence"/>
</dbReference>
<name>A0A2S5DFM7_9NEIS</name>
<accession>A0A2S5DFM7</accession>
<proteinExistence type="predicted"/>
<protein>
    <submittedName>
        <fullName evidence="1">Uncharacterized protein</fullName>
    </submittedName>
</protein>
<organism evidence="1 2">
    <name type="scientific">Chromobacterium alticapitis</name>
    <dbReference type="NCBI Taxonomy" id="2073169"/>
    <lineage>
        <taxon>Bacteria</taxon>
        <taxon>Pseudomonadati</taxon>
        <taxon>Pseudomonadota</taxon>
        <taxon>Betaproteobacteria</taxon>
        <taxon>Neisseriales</taxon>
        <taxon>Chromobacteriaceae</taxon>
        <taxon>Chromobacterium</taxon>
    </lineage>
</organism>
<evidence type="ECO:0000313" key="1">
    <source>
        <dbReference type="EMBL" id="POZ61788.1"/>
    </source>
</evidence>
<dbReference type="EMBL" id="PQWB01000046">
    <property type="protein sequence ID" value="POZ61788.1"/>
    <property type="molecule type" value="Genomic_DNA"/>
</dbReference>
<sequence>MLRLARVWLISIIPASGLQLEKSLALFFIICRFDAADAQNFAAARFGAVSRIEQQPAKNRISGHNANCSKIKLI</sequence>
<dbReference type="AlphaFoldDB" id="A0A2S5DFM7"/>